<dbReference type="RefSeq" id="WP_054492684.1">
    <property type="nucleotide sequence ID" value="NZ_BBZA01000081.1"/>
</dbReference>
<dbReference type="EMBL" id="BBZA01000081">
    <property type="protein sequence ID" value="GAP62778.1"/>
    <property type="molecule type" value="Genomic_DNA"/>
</dbReference>
<evidence type="ECO:0000313" key="10">
    <source>
        <dbReference type="Proteomes" id="UP000050502"/>
    </source>
</evidence>
<dbReference type="GO" id="GO:0016746">
    <property type="term" value="F:acyltransferase activity"/>
    <property type="evidence" value="ECO:0007669"/>
    <property type="project" value="UniProtKB-KW"/>
</dbReference>
<keyword evidence="4 7" id="KW-0808">Transferase</keyword>
<sequence length="329" mass="37557">MTRLFHFSDLPHLAFVGATLAWRTMPIRHRLPRAARIARILGDIWYTISRADAAHTRRNMAWGLGRAETDRLARDLFRETAYNKLLNDMLPKLRRAELTRLATPIGLEHVQPLLARRQSFILLGAHYGLNGYPALHMLEHQNIPTLGVLGYDMPANASEVYRRIVYPVRNYAHRSFDILTTNGLPQRRLLQAAQAGKALMILGDALDDETIRLQPPHVADIPFLNGTLRLKTGPVRLAQWLGLPIVPFFFRRRTVGYDMIFHPPISVSRDTPLEAPLTHFAALLNTYLADDPAPWAHWRHETLDQFMRPRSSASQSQMEVLHAHRHSPA</sequence>
<dbReference type="GO" id="GO:0005886">
    <property type="term" value="C:plasma membrane"/>
    <property type="evidence" value="ECO:0007669"/>
    <property type="project" value="UniProtKB-SubCell"/>
</dbReference>
<comment type="caution">
    <text evidence="7">The sequence shown here is derived from an EMBL/GenBank/DDBJ whole genome shotgun (WGS) entry which is preliminary data.</text>
</comment>
<protein>
    <submittedName>
        <fullName evidence="7">Lipid A biosynthesis lauroyl acyltransferase</fullName>
    </submittedName>
</protein>
<dbReference type="Proteomes" id="UP000050502">
    <property type="component" value="Unassembled WGS sequence"/>
</dbReference>
<keyword evidence="6 7" id="KW-0012">Acyltransferase</keyword>
<proteinExistence type="predicted"/>
<dbReference type="STRING" id="872965.SE16_05510"/>
<dbReference type="PANTHER" id="PTHR30606:SF10">
    <property type="entry name" value="PHOSPHATIDYLINOSITOL MANNOSIDE ACYLTRANSFERASE"/>
    <property type="match status" value="1"/>
</dbReference>
<reference evidence="7 9" key="1">
    <citation type="journal article" date="2015" name="Genome Announc.">
        <title>Draft Genome Sequence of a Heterotrophic Facultative Anaerobic Thermophilic Bacterium, Ardenticatena maritima Strain 110ST.</title>
        <authorList>
            <person name="Kawaichi S."/>
            <person name="Yoshida T."/>
            <person name="Sako Y."/>
            <person name="Nakamura R."/>
        </authorList>
    </citation>
    <scope>NUCLEOTIDE SEQUENCE [LARGE SCALE GENOMIC DNA]</scope>
    <source>
        <strain evidence="7 9">110S</strain>
    </source>
</reference>
<dbReference type="AlphaFoldDB" id="A0A0M9UCC3"/>
<name>A0A0M9UCC3_9CHLR</name>
<keyword evidence="3" id="KW-0997">Cell inner membrane</keyword>
<dbReference type="EMBL" id="LGKN01000004">
    <property type="protein sequence ID" value="KPL88291.1"/>
    <property type="molecule type" value="Genomic_DNA"/>
</dbReference>
<comment type="subcellular location">
    <subcellularLocation>
        <location evidence="1">Cell inner membrane</location>
    </subcellularLocation>
</comment>
<dbReference type="GO" id="GO:0009247">
    <property type="term" value="P:glycolipid biosynthetic process"/>
    <property type="evidence" value="ECO:0007669"/>
    <property type="project" value="UniProtKB-ARBA"/>
</dbReference>
<evidence type="ECO:0000313" key="8">
    <source>
        <dbReference type="EMBL" id="KPL88291.1"/>
    </source>
</evidence>
<reference evidence="9" key="3">
    <citation type="submission" date="2015-08" db="EMBL/GenBank/DDBJ databases">
        <title>Draft Genome Sequence of a Heterotrophic Facultative Anaerobic Bacterium Ardenticatena maritima Strain 110S.</title>
        <authorList>
            <person name="Kawaichi S."/>
            <person name="Yoshida T."/>
            <person name="Sako Y."/>
            <person name="Nakamura R."/>
        </authorList>
    </citation>
    <scope>NUCLEOTIDE SEQUENCE [LARGE SCALE GENOMIC DNA]</scope>
    <source>
        <strain evidence="9">110S</strain>
    </source>
</reference>
<dbReference type="InParanoid" id="A0A0M9UCC3"/>
<keyword evidence="2" id="KW-1003">Cell membrane</keyword>
<accession>A0A0M9UCC3</accession>
<evidence type="ECO:0000313" key="9">
    <source>
        <dbReference type="Proteomes" id="UP000037784"/>
    </source>
</evidence>
<keyword evidence="9" id="KW-1185">Reference proteome</keyword>
<dbReference type="OrthoDB" id="9808633at2"/>
<evidence type="ECO:0000256" key="5">
    <source>
        <dbReference type="ARBA" id="ARBA00023136"/>
    </source>
</evidence>
<organism evidence="7 9">
    <name type="scientific">Ardenticatena maritima</name>
    <dbReference type="NCBI Taxonomy" id="872965"/>
    <lineage>
        <taxon>Bacteria</taxon>
        <taxon>Bacillati</taxon>
        <taxon>Chloroflexota</taxon>
        <taxon>Ardenticatenia</taxon>
        <taxon>Ardenticatenales</taxon>
        <taxon>Ardenticatenaceae</taxon>
        <taxon>Ardenticatena</taxon>
    </lineage>
</organism>
<gene>
    <name evidence="7" type="primary">htrB</name>
    <name evidence="7" type="ORF">ARMA_1201</name>
    <name evidence="8" type="ORF">SE16_05510</name>
</gene>
<evidence type="ECO:0000256" key="2">
    <source>
        <dbReference type="ARBA" id="ARBA00022475"/>
    </source>
</evidence>
<evidence type="ECO:0000256" key="1">
    <source>
        <dbReference type="ARBA" id="ARBA00004533"/>
    </source>
</evidence>
<dbReference type="PANTHER" id="PTHR30606">
    <property type="entry name" value="LIPID A BIOSYNTHESIS LAUROYL ACYLTRANSFERASE"/>
    <property type="match status" value="1"/>
</dbReference>
<keyword evidence="5" id="KW-0472">Membrane</keyword>
<dbReference type="PATRIC" id="fig|872965.6.peg.1127"/>
<evidence type="ECO:0000256" key="6">
    <source>
        <dbReference type="ARBA" id="ARBA00023315"/>
    </source>
</evidence>
<dbReference type="Pfam" id="PF03279">
    <property type="entry name" value="Lip_A_acyltrans"/>
    <property type="match status" value="1"/>
</dbReference>
<dbReference type="InterPro" id="IPR004960">
    <property type="entry name" value="LipA_acyltrans"/>
</dbReference>
<reference evidence="8 10" key="2">
    <citation type="submission" date="2015-07" db="EMBL/GenBank/DDBJ databases">
        <title>Whole genome sequence of Ardenticatena maritima DSM 23922.</title>
        <authorList>
            <person name="Hemp J."/>
            <person name="Ward L.M."/>
            <person name="Pace L.A."/>
            <person name="Fischer W.W."/>
        </authorList>
    </citation>
    <scope>NUCLEOTIDE SEQUENCE [LARGE SCALE GENOMIC DNA]</scope>
    <source>
        <strain evidence="8 10">110S</strain>
    </source>
</reference>
<evidence type="ECO:0000256" key="3">
    <source>
        <dbReference type="ARBA" id="ARBA00022519"/>
    </source>
</evidence>
<dbReference type="Proteomes" id="UP000037784">
    <property type="component" value="Unassembled WGS sequence"/>
</dbReference>
<evidence type="ECO:0000256" key="4">
    <source>
        <dbReference type="ARBA" id="ARBA00022679"/>
    </source>
</evidence>
<evidence type="ECO:0000313" key="7">
    <source>
        <dbReference type="EMBL" id="GAP62778.1"/>
    </source>
</evidence>